<dbReference type="RefSeq" id="XP_008881401.1">
    <property type="nucleotide sequence ID" value="XM_008883179.1"/>
</dbReference>
<reference evidence="1" key="1">
    <citation type="submission" date="2013-12" db="EMBL/GenBank/DDBJ databases">
        <title>The Genome Sequence of Aphanomyces invadans NJM9701.</title>
        <authorList>
            <consortium name="The Broad Institute Genomics Platform"/>
            <person name="Russ C."/>
            <person name="Tyler B."/>
            <person name="van West P."/>
            <person name="Dieguez-Uribeondo J."/>
            <person name="Young S.K."/>
            <person name="Zeng Q."/>
            <person name="Gargeya S."/>
            <person name="Fitzgerald M."/>
            <person name="Abouelleil A."/>
            <person name="Alvarado L."/>
            <person name="Chapman S.B."/>
            <person name="Gainer-Dewar J."/>
            <person name="Goldberg J."/>
            <person name="Griggs A."/>
            <person name="Gujja S."/>
            <person name="Hansen M."/>
            <person name="Howarth C."/>
            <person name="Imamovic A."/>
            <person name="Ireland A."/>
            <person name="Larimer J."/>
            <person name="McCowan C."/>
            <person name="Murphy C."/>
            <person name="Pearson M."/>
            <person name="Poon T.W."/>
            <person name="Priest M."/>
            <person name="Roberts A."/>
            <person name="Saif S."/>
            <person name="Shea T."/>
            <person name="Sykes S."/>
            <person name="Wortman J."/>
            <person name="Nusbaum C."/>
            <person name="Birren B."/>
        </authorList>
    </citation>
    <scope>NUCLEOTIDE SEQUENCE [LARGE SCALE GENOMIC DNA]</scope>
    <source>
        <strain evidence="1">NJM9701</strain>
    </source>
</reference>
<organism evidence="1">
    <name type="scientific">Aphanomyces invadans</name>
    <dbReference type="NCBI Taxonomy" id="157072"/>
    <lineage>
        <taxon>Eukaryota</taxon>
        <taxon>Sar</taxon>
        <taxon>Stramenopiles</taxon>
        <taxon>Oomycota</taxon>
        <taxon>Saprolegniomycetes</taxon>
        <taxon>Saprolegniales</taxon>
        <taxon>Verrucalvaceae</taxon>
        <taxon>Aphanomyces</taxon>
    </lineage>
</organism>
<sequence length="63" mass="7492">MSRVRISVEWSFGQVLQYWTIVVFKKKMRIGNSPISKMYKVAVLLTNCVTCDRVRTLVYHHHH</sequence>
<gene>
    <name evidence="1" type="ORF">H310_15194</name>
</gene>
<dbReference type="OrthoDB" id="127845at2759"/>
<dbReference type="VEuPathDB" id="FungiDB:H310_15194"/>
<accession>A0A024T9H6</accession>
<proteinExistence type="predicted"/>
<dbReference type="GeneID" id="20092244"/>
<dbReference type="EMBL" id="KI914165">
    <property type="protein sequence ID" value="ETV89967.1"/>
    <property type="molecule type" value="Genomic_DNA"/>
</dbReference>
<evidence type="ECO:0008006" key="2">
    <source>
        <dbReference type="Google" id="ProtNLM"/>
    </source>
</evidence>
<evidence type="ECO:0000313" key="1">
    <source>
        <dbReference type="EMBL" id="ETV89967.1"/>
    </source>
</evidence>
<name>A0A024T9H6_9STRA</name>
<dbReference type="AlphaFoldDB" id="A0A024T9H6"/>
<protein>
    <recommendedName>
        <fullName evidence="2">DDE Tnp4 domain-containing protein</fullName>
    </recommendedName>
</protein>